<name>A0A246JGK2_9SPHN</name>
<keyword evidence="4 5" id="KW-0071">Autoinducer synthesis</keyword>
<evidence type="ECO:0000256" key="5">
    <source>
        <dbReference type="PROSITE-ProRule" id="PRU00533"/>
    </source>
</evidence>
<dbReference type="GO" id="GO:0007165">
    <property type="term" value="P:signal transduction"/>
    <property type="evidence" value="ECO:0007669"/>
    <property type="project" value="TreeGrafter"/>
</dbReference>
<evidence type="ECO:0000256" key="1">
    <source>
        <dbReference type="ARBA" id="ARBA00022654"/>
    </source>
</evidence>
<evidence type="ECO:0000256" key="4">
    <source>
        <dbReference type="ARBA" id="ARBA00022929"/>
    </source>
</evidence>
<evidence type="ECO:0000313" key="8">
    <source>
        <dbReference type="Proteomes" id="UP000197097"/>
    </source>
</evidence>
<dbReference type="OrthoDB" id="6169313at2"/>
<keyword evidence="3 6" id="KW-0949">S-adenosyl-L-methionine</keyword>
<dbReference type="GO" id="GO:0009372">
    <property type="term" value="P:quorum sensing"/>
    <property type="evidence" value="ECO:0007669"/>
    <property type="project" value="UniProtKB-UniRule"/>
</dbReference>
<dbReference type="Gene3D" id="3.40.630.30">
    <property type="match status" value="1"/>
</dbReference>
<dbReference type="InterPro" id="IPR001690">
    <property type="entry name" value="Autoind_synthase"/>
</dbReference>
<organism evidence="7 8">
    <name type="scientific">Sphingopyxis witflariensis</name>
    <dbReference type="NCBI Taxonomy" id="173675"/>
    <lineage>
        <taxon>Bacteria</taxon>
        <taxon>Pseudomonadati</taxon>
        <taxon>Pseudomonadota</taxon>
        <taxon>Alphaproteobacteria</taxon>
        <taxon>Sphingomonadales</taxon>
        <taxon>Sphingomonadaceae</taxon>
        <taxon>Sphingopyxis</taxon>
    </lineage>
</organism>
<gene>
    <name evidence="7" type="ORF">CDQ91_19065</name>
</gene>
<dbReference type="GO" id="GO:0061579">
    <property type="term" value="F:N-acyl homoserine lactone synthase activity"/>
    <property type="evidence" value="ECO:0007669"/>
    <property type="project" value="UniProtKB-UniRule"/>
</dbReference>
<dbReference type="EMBL" id="NISJ01000015">
    <property type="protein sequence ID" value="OWQ91651.1"/>
    <property type="molecule type" value="Genomic_DNA"/>
</dbReference>
<keyword evidence="2 6" id="KW-0808">Transferase</keyword>
<dbReference type="PROSITE" id="PS51187">
    <property type="entry name" value="AUTOINDUCER_SYNTH_2"/>
    <property type="match status" value="1"/>
</dbReference>
<evidence type="ECO:0000256" key="3">
    <source>
        <dbReference type="ARBA" id="ARBA00022691"/>
    </source>
</evidence>
<comment type="caution">
    <text evidence="7">The sequence shown here is derived from an EMBL/GenBank/DDBJ whole genome shotgun (WGS) entry which is preliminary data.</text>
</comment>
<comment type="catalytic activity">
    <reaction evidence="6">
        <text>a fatty acyl-[ACP] + S-adenosyl-L-methionine = an N-acyl-L-homoserine lactone + S-methyl-5'-thioadenosine + holo-[ACP] + H(+)</text>
        <dbReference type="Rhea" id="RHEA:10096"/>
        <dbReference type="Rhea" id="RHEA-COMP:9685"/>
        <dbReference type="Rhea" id="RHEA-COMP:14125"/>
        <dbReference type="ChEBI" id="CHEBI:15378"/>
        <dbReference type="ChEBI" id="CHEBI:17509"/>
        <dbReference type="ChEBI" id="CHEBI:55474"/>
        <dbReference type="ChEBI" id="CHEBI:59789"/>
        <dbReference type="ChEBI" id="CHEBI:64479"/>
        <dbReference type="ChEBI" id="CHEBI:138651"/>
        <dbReference type="EC" id="2.3.1.184"/>
    </reaction>
</comment>
<evidence type="ECO:0000256" key="2">
    <source>
        <dbReference type="ARBA" id="ARBA00022679"/>
    </source>
</evidence>
<accession>A0A246JGK2</accession>
<sequence>MTSQSTRAQDAPGHAALRAMFAARKQVFIDLLKWDLPALDGRYELDHFDNEDARYLILLDPDGRHRASARLLPTSGAHLLGDLYPWLCSSAPPSGPSVWEISRFCLDPACDSDERRDARNQLVTALAEYALRHGITDYIGVAEQNWFDKISRFGWDCSALGETRREAGCELLALHIRINDDTLAGLERAGIYAPLALHLEEGGTIQ</sequence>
<evidence type="ECO:0000313" key="7">
    <source>
        <dbReference type="EMBL" id="OWQ91651.1"/>
    </source>
</evidence>
<comment type="similarity">
    <text evidence="5 6">Belongs to the autoinducer synthase family.</text>
</comment>
<dbReference type="Proteomes" id="UP000197097">
    <property type="component" value="Unassembled WGS sequence"/>
</dbReference>
<dbReference type="Pfam" id="PF00765">
    <property type="entry name" value="Autoind_synth"/>
    <property type="match status" value="1"/>
</dbReference>
<dbReference type="InterPro" id="IPR016181">
    <property type="entry name" value="Acyl_CoA_acyltransferase"/>
</dbReference>
<dbReference type="EC" id="2.3.1.184" evidence="6"/>
<dbReference type="PANTHER" id="PTHR39322:SF1">
    <property type="entry name" value="ISOVALERYL-HOMOSERINE LACTONE SYNTHASE"/>
    <property type="match status" value="1"/>
</dbReference>
<protein>
    <recommendedName>
        <fullName evidence="6">Acyl-homoserine-lactone synthase</fullName>
        <ecNumber evidence="6">2.3.1.184</ecNumber>
    </recommendedName>
    <alternativeName>
        <fullName evidence="6">Autoinducer synthesis protein</fullName>
    </alternativeName>
</protein>
<dbReference type="SUPFAM" id="SSF55729">
    <property type="entry name" value="Acyl-CoA N-acyltransferases (Nat)"/>
    <property type="match status" value="1"/>
</dbReference>
<proteinExistence type="inferred from homology"/>
<keyword evidence="1 5" id="KW-0673">Quorum sensing</keyword>
<dbReference type="AlphaFoldDB" id="A0A246JGK2"/>
<reference evidence="7 8" key="1">
    <citation type="journal article" date="2002" name="Int. J. Syst. Evol. Microbiol.">
        <title>Sphingopyxis witflariensis sp. nov., isolated from activated sludge.</title>
        <authorList>
            <person name="Kampfer P."/>
            <person name="Witzenberger R."/>
            <person name="Denner E.B."/>
            <person name="Busse H.J."/>
            <person name="Neef A."/>
        </authorList>
    </citation>
    <scope>NUCLEOTIDE SEQUENCE [LARGE SCALE GENOMIC DNA]</scope>
    <source>
        <strain evidence="7 8">DSM 14551</strain>
    </source>
</reference>
<dbReference type="PRINTS" id="PR01549">
    <property type="entry name" value="AUTOINDCRSYN"/>
</dbReference>
<dbReference type="RefSeq" id="WP_088474305.1">
    <property type="nucleotide sequence ID" value="NZ_NISJ01000015.1"/>
</dbReference>
<keyword evidence="8" id="KW-1185">Reference proteome</keyword>
<evidence type="ECO:0000256" key="6">
    <source>
        <dbReference type="RuleBase" id="RU361135"/>
    </source>
</evidence>
<dbReference type="PANTHER" id="PTHR39322">
    <property type="entry name" value="ACYL-HOMOSERINE-LACTONE SYNTHASE"/>
    <property type="match status" value="1"/>
</dbReference>